<dbReference type="EMBL" id="BMLV01000002">
    <property type="protein sequence ID" value="GGP03636.1"/>
    <property type="molecule type" value="Genomic_DNA"/>
</dbReference>
<organism evidence="2 3">
    <name type="scientific">Cloacibacterium rupense</name>
    <dbReference type="NCBI Taxonomy" id="517423"/>
    <lineage>
        <taxon>Bacteria</taxon>
        <taxon>Pseudomonadati</taxon>
        <taxon>Bacteroidota</taxon>
        <taxon>Flavobacteriia</taxon>
        <taxon>Flavobacteriales</taxon>
        <taxon>Weeksellaceae</taxon>
    </lineage>
</organism>
<comment type="caution">
    <text evidence="2">The sequence shown here is derived from an EMBL/GenBank/DDBJ whole genome shotgun (WGS) entry which is preliminary data.</text>
</comment>
<evidence type="ECO:0000313" key="3">
    <source>
        <dbReference type="Proteomes" id="UP000620064"/>
    </source>
</evidence>
<evidence type="ECO:0000313" key="2">
    <source>
        <dbReference type="EMBL" id="GGP03636.1"/>
    </source>
</evidence>
<keyword evidence="1" id="KW-0472">Membrane</keyword>
<sequence length="175" mass="19790">MKELDLDKLERKTPYTTPENFFEEMQANVLKQTTLKNKKETKIFKLNFSTLTSMAASLVLVLGFTFLWKTNQADITTTTETDSVVNVKTHAKETNMLTNQDITTVTEVHQVAKEIQKQSETTKANVPTSGTASDIKTTAKAADLNYDQLLNSLTDEELKELSKNTDQDIYLELFN</sequence>
<keyword evidence="1" id="KW-0812">Transmembrane</keyword>
<keyword evidence="3" id="KW-1185">Reference proteome</keyword>
<feature type="transmembrane region" description="Helical" evidence="1">
    <location>
        <begin position="46"/>
        <end position="68"/>
    </location>
</feature>
<keyword evidence="1" id="KW-1133">Transmembrane helix</keyword>
<protein>
    <submittedName>
        <fullName evidence="2">Uncharacterized protein</fullName>
    </submittedName>
</protein>
<dbReference type="RefSeq" id="WP_188617247.1">
    <property type="nucleotide sequence ID" value="NZ_BMLV01000002.1"/>
</dbReference>
<dbReference type="Proteomes" id="UP000620064">
    <property type="component" value="Unassembled WGS sequence"/>
</dbReference>
<name>A0ABQ2NIY0_9FLAO</name>
<accession>A0ABQ2NIY0</accession>
<reference evidence="3" key="1">
    <citation type="journal article" date="2019" name="Int. J. Syst. Evol. Microbiol.">
        <title>The Global Catalogue of Microorganisms (GCM) 10K type strain sequencing project: providing services to taxonomists for standard genome sequencing and annotation.</title>
        <authorList>
            <consortium name="The Broad Institute Genomics Platform"/>
            <consortium name="The Broad Institute Genome Sequencing Center for Infectious Disease"/>
            <person name="Wu L."/>
            <person name="Ma J."/>
        </authorList>
    </citation>
    <scope>NUCLEOTIDE SEQUENCE [LARGE SCALE GENOMIC DNA]</scope>
    <source>
        <strain evidence="3">CGMCC 1.7656</strain>
    </source>
</reference>
<proteinExistence type="predicted"/>
<evidence type="ECO:0000256" key="1">
    <source>
        <dbReference type="SAM" id="Phobius"/>
    </source>
</evidence>
<gene>
    <name evidence="2" type="ORF">GCM10010992_12820</name>
</gene>